<dbReference type="AlphaFoldDB" id="A0A7S0RK89"/>
<proteinExistence type="predicted"/>
<reference evidence="1" key="1">
    <citation type="submission" date="2021-01" db="EMBL/GenBank/DDBJ databases">
        <authorList>
            <person name="Corre E."/>
            <person name="Pelletier E."/>
            <person name="Niang G."/>
            <person name="Scheremetjew M."/>
            <person name="Finn R."/>
            <person name="Kale V."/>
            <person name="Holt S."/>
            <person name="Cochrane G."/>
            <person name="Meng A."/>
            <person name="Brown T."/>
            <person name="Cohen L."/>
        </authorList>
    </citation>
    <scope>NUCLEOTIDE SEQUENCE</scope>
    <source>
        <strain evidence="1">SAG 11-49</strain>
    </source>
</reference>
<evidence type="ECO:0000313" key="1">
    <source>
        <dbReference type="EMBL" id="CAD8680259.1"/>
    </source>
</evidence>
<name>A0A7S0RK89_9CHLO</name>
<dbReference type="EMBL" id="HBFB01016924">
    <property type="protein sequence ID" value="CAD8680259.1"/>
    <property type="molecule type" value="Transcribed_RNA"/>
</dbReference>
<accession>A0A7S0RK89</accession>
<protein>
    <submittedName>
        <fullName evidence="1">Uncharacterized protein</fullName>
    </submittedName>
</protein>
<organism evidence="1">
    <name type="scientific">Chlamydomonas leiostraca</name>
    <dbReference type="NCBI Taxonomy" id="1034604"/>
    <lineage>
        <taxon>Eukaryota</taxon>
        <taxon>Viridiplantae</taxon>
        <taxon>Chlorophyta</taxon>
        <taxon>core chlorophytes</taxon>
        <taxon>Chlorophyceae</taxon>
        <taxon>CS clade</taxon>
        <taxon>Chlamydomonadales</taxon>
        <taxon>Chlamydomonadaceae</taxon>
        <taxon>Chlamydomonas</taxon>
    </lineage>
</organism>
<gene>
    <name evidence="1" type="ORF">CLEI1391_LOCUS9483</name>
</gene>
<sequence>MQAAATTGPAITPAEAGLLAHSKDEFLHTLKCKGLVAVDTREAWVQEWTAIGPSFADKLERVGPAAAQVAFWYGAGTSNSQERDESGAARIEGGRPLFSHDGKQRRILQSCPMSVPGAGGVGAGEVRASNAVKAIRAAERIVRIPVSMREVTLEEVAAYAELQEDRQAASDVLGVLGSVRGASRAMLSTIKPLLRDGNTCLMAHRNPADGSSQWVEQVAHVDEMPGQAEGAVHTYTNTRPGVRRGRRRLASALSARSARGAARVRAAVHPTWHLPGHGQHAAACRRCGQLGGAEQARDD</sequence>